<dbReference type="GO" id="GO:0005730">
    <property type="term" value="C:nucleolus"/>
    <property type="evidence" value="ECO:0007669"/>
    <property type="project" value="UniProtKB-SubCell"/>
</dbReference>
<dbReference type="GO" id="GO:0042273">
    <property type="term" value="P:ribosomal large subunit biogenesis"/>
    <property type="evidence" value="ECO:0007669"/>
    <property type="project" value="TreeGrafter"/>
</dbReference>
<feature type="compositionally biased region" description="Gly residues" evidence="6">
    <location>
        <begin position="412"/>
        <end position="432"/>
    </location>
</feature>
<sequence>MAKNQATRATKSQDSPKTQKSPTQKGDKKAKKSTEEKPTPVVAATEESDDEWEDDDEMADGGTQLKPKSSKKEKKSKRSKKAAAAAAAAAALGDEEDDGSDESDDEEMGYNNHGIDLAGIDDSDSDSEFEKEEVESASEADEESDIDIDDLSIHDEEDDETIAALTRTRETINNKEGLLAALRRFQLDVSSVPFVVHQSVISKTPTETAIGEIDDDLSREMAFMNQALEAARTARAILRKEGVPFTRPVDYFAETLRSDATMELVKAKLIEEATSKKASAEARKLRDLKKFGKQVQVAKQQERAKEKRTTLDKISQLKKKRKEGASSALGAQEADDLFDVAVDNELGSGAGKKRGADGDHGRPNKRVKKDAKFGFGGKKRHSKSNDAMSASDLSTFSAKRMKSHDGGDSRGGRGGGRGGGGAGRGGGRGGGKSTPRMGKSKRKTAAGRS</sequence>
<feature type="compositionally biased region" description="Acidic residues" evidence="6">
    <location>
        <begin position="119"/>
        <end position="158"/>
    </location>
</feature>
<reference evidence="7" key="2">
    <citation type="submission" date="2023-06" db="EMBL/GenBank/DDBJ databases">
        <authorList>
            <consortium name="Lawrence Berkeley National Laboratory"/>
            <person name="Haridas S."/>
            <person name="Hensen N."/>
            <person name="Bonometti L."/>
            <person name="Westerberg I."/>
            <person name="Brannstrom I.O."/>
            <person name="Guillou S."/>
            <person name="Cros-Aarteil S."/>
            <person name="Calhoun S."/>
            <person name="Kuo A."/>
            <person name="Mondo S."/>
            <person name="Pangilinan J."/>
            <person name="Riley R."/>
            <person name="LaButti K."/>
            <person name="Andreopoulos B."/>
            <person name="Lipzen A."/>
            <person name="Chen C."/>
            <person name="Yanf M."/>
            <person name="Daum C."/>
            <person name="Ng V."/>
            <person name="Clum A."/>
            <person name="Steindorff A."/>
            <person name="Ohm R."/>
            <person name="Martin F."/>
            <person name="Silar P."/>
            <person name="Natvig D."/>
            <person name="Lalanne C."/>
            <person name="Gautier V."/>
            <person name="Ament-velasquez S.L."/>
            <person name="Kruys A."/>
            <person name="Hutchinson M.I."/>
            <person name="Powell A.J."/>
            <person name="Barry K."/>
            <person name="Miller A.N."/>
            <person name="Grigoriev I.V."/>
            <person name="Debuchy R."/>
            <person name="Gladieux P."/>
            <person name="Thoren M.H."/>
            <person name="Johannesson H."/>
        </authorList>
    </citation>
    <scope>NUCLEOTIDE SEQUENCE</scope>
    <source>
        <strain evidence="7">CBS 232.78</strain>
    </source>
</reference>
<dbReference type="GO" id="GO:0030687">
    <property type="term" value="C:preribosome, large subunit precursor"/>
    <property type="evidence" value="ECO:0007669"/>
    <property type="project" value="TreeGrafter"/>
</dbReference>
<feature type="compositionally biased region" description="Basic residues" evidence="6">
    <location>
        <begin position="68"/>
        <end position="81"/>
    </location>
</feature>
<dbReference type="PANTHER" id="PTHR13028:SF0">
    <property type="entry name" value="RRNA-PROCESSING PROTEIN EBP2-RELATED"/>
    <property type="match status" value="1"/>
</dbReference>
<feature type="compositionally biased region" description="Basic residues" evidence="6">
    <location>
        <begin position="438"/>
        <end position="449"/>
    </location>
</feature>
<feature type="compositionally biased region" description="Acidic residues" evidence="6">
    <location>
        <begin position="93"/>
        <end position="108"/>
    </location>
</feature>
<feature type="compositionally biased region" description="Low complexity" evidence="6">
    <location>
        <begin position="82"/>
        <end position="92"/>
    </location>
</feature>
<name>A0AAE0KKC4_9PEZI</name>
<dbReference type="AlphaFoldDB" id="A0AAE0KKC4"/>
<evidence type="ECO:0000256" key="4">
    <source>
        <dbReference type="ARBA" id="ARBA00023054"/>
    </source>
</evidence>
<comment type="subcellular location">
    <subcellularLocation>
        <location evidence="1">Nucleus</location>
        <location evidence="1">Nucleolus</location>
    </subcellularLocation>
</comment>
<feature type="compositionally biased region" description="Polar residues" evidence="6">
    <location>
        <begin position="385"/>
        <end position="397"/>
    </location>
</feature>
<dbReference type="GO" id="GO:0006364">
    <property type="term" value="P:rRNA processing"/>
    <property type="evidence" value="ECO:0007669"/>
    <property type="project" value="TreeGrafter"/>
</dbReference>
<reference evidence="7" key="1">
    <citation type="journal article" date="2023" name="Mol. Phylogenet. Evol.">
        <title>Genome-scale phylogeny and comparative genomics of the fungal order Sordariales.</title>
        <authorList>
            <person name="Hensen N."/>
            <person name="Bonometti L."/>
            <person name="Westerberg I."/>
            <person name="Brannstrom I.O."/>
            <person name="Guillou S."/>
            <person name="Cros-Aarteil S."/>
            <person name="Calhoun S."/>
            <person name="Haridas S."/>
            <person name="Kuo A."/>
            <person name="Mondo S."/>
            <person name="Pangilinan J."/>
            <person name="Riley R."/>
            <person name="LaButti K."/>
            <person name="Andreopoulos B."/>
            <person name="Lipzen A."/>
            <person name="Chen C."/>
            <person name="Yan M."/>
            <person name="Daum C."/>
            <person name="Ng V."/>
            <person name="Clum A."/>
            <person name="Steindorff A."/>
            <person name="Ohm R.A."/>
            <person name="Martin F."/>
            <person name="Silar P."/>
            <person name="Natvig D.O."/>
            <person name="Lalanne C."/>
            <person name="Gautier V."/>
            <person name="Ament-Velasquez S.L."/>
            <person name="Kruys A."/>
            <person name="Hutchinson M.I."/>
            <person name="Powell A.J."/>
            <person name="Barry K."/>
            <person name="Miller A.N."/>
            <person name="Grigoriev I.V."/>
            <person name="Debuchy R."/>
            <person name="Gladieux P."/>
            <person name="Hiltunen Thoren M."/>
            <person name="Johannesson H."/>
        </authorList>
    </citation>
    <scope>NUCLEOTIDE SEQUENCE</scope>
    <source>
        <strain evidence="7">CBS 232.78</strain>
    </source>
</reference>
<dbReference type="EMBL" id="JAULSW010000006">
    <property type="protein sequence ID" value="KAK3378353.1"/>
    <property type="molecule type" value="Genomic_DNA"/>
</dbReference>
<proteinExistence type="inferred from homology"/>
<dbReference type="PANTHER" id="PTHR13028">
    <property type="entry name" value="RRNA PROCESSING PROTEIN EBNA1-BINDING PROTEIN-RELATED"/>
    <property type="match status" value="1"/>
</dbReference>
<dbReference type="Pfam" id="PF05890">
    <property type="entry name" value="Ebp2"/>
    <property type="match status" value="1"/>
</dbReference>
<keyword evidence="4" id="KW-0175">Coiled coil</keyword>
<evidence type="ECO:0000313" key="8">
    <source>
        <dbReference type="Proteomes" id="UP001285441"/>
    </source>
</evidence>
<gene>
    <name evidence="7" type="ORF">B0H63DRAFT_512434</name>
</gene>
<feature type="compositionally biased region" description="Polar residues" evidence="6">
    <location>
        <begin position="1"/>
        <end position="24"/>
    </location>
</feature>
<protein>
    <submittedName>
        <fullName evidence="7">Eukaryotic rRNA processing protein EBP2-domain-containing protein</fullName>
    </submittedName>
</protein>
<feature type="region of interest" description="Disordered" evidence="6">
    <location>
        <begin position="346"/>
        <end position="449"/>
    </location>
</feature>
<evidence type="ECO:0000256" key="2">
    <source>
        <dbReference type="ARBA" id="ARBA00007336"/>
    </source>
</evidence>
<accession>A0AAE0KKC4</accession>
<keyword evidence="5" id="KW-0539">Nucleus</keyword>
<comment type="caution">
    <text evidence="7">The sequence shown here is derived from an EMBL/GenBank/DDBJ whole genome shotgun (WGS) entry which is preliminary data.</text>
</comment>
<evidence type="ECO:0000313" key="7">
    <source>
        <dbReference type="EMBL" id="KAK3378353.1"/>
    </source>
</evidence>
<dbReference type="GO" id="GO:0034399">
    <property type="term" value="C:nuclear periphery"/>
    <property type="evidence" value="ECO:0007669"/>
    <property type="project" value="TreeGrafter"/>
</dbReference>
<comment type="similarity">
    <text evidence="2">Belongs to the EBP2 family.</text>
</comment>
<evidence type="ECO:0000256" key="6">
    <source>
        <dbReference type="SAM" id="MobiDB-lite"/>
    </source>
</evidence>
<feature type="compositionally biased region" description="Acidic residues" evidence="6">
    <location>
        <begin position="46"/>
        <end position="59"/>
    </location>
</feature>
<evidence type="ECO:0000256" key="3">
    <source>
        <dbReference type="ARBA" id="ARBA00022517"/>
    </source>
</evidence>
<keyword evidence="3" id="KW-0690">Ribosome biogenesis</keyword>
<feature type="region of interest" description="Disordered" evidence="6">
    <location>
        <begin position="1"/>
        <end position="158"/>
    </location>
</feature>
<dbReference type="Proteomes" id="UP001285441">
    <property type="component" value="Unassembled WGS sequence"/>
</dbReference>
<dbReference type="InterPro" id="IPR008610">
    <property type="entry name" value="Ebp2"/>
</dbReference>
<evidence type="ECO:0000256" key="1">
    <source>
        <dbReference type="ARBA" id="ARBA00004604"/>
    </source>
</evidence>
<evidence type="ECO:0000256" key="5">
    <source>
        <dbReference type="ARBA" id="ARBA00023242"/>
    </source>
</evidence>
<organism evidence="7 8">
    <name type="scientific">Podospora didyma</name>
    <dbReference type="NCBI Taxonomy" id="330526"/>
    <lineage>
        <taxon>Eukaryota</taxon>
        <taxon>Fungi</taxon>
        <taxon>Dikarya</taxon>
        <taxon>Ascomycota</taxon>
        <taxon>Pezizomycotina</taxon>
        <taxon>Sordariomycetes</taxon>
        <taxon>Sordariomycetidae</taxon>
        <taxon>Sordariales</taxon>
        <taxon>Podosporaceae</taxon>
        <taxon>Podospora</taxon>
    </lineage>
</organism>
<keyword evidence="8" id="KW-1185">Reference proteome</keyword>